<dbReference type="Proteomes" id="UP000309667">
    <property type="component" value="Unassembled WGS sequence"/>
</dbReference>
<sequence length="224" mass="24342">MKPVLELLAASALSVGMVIGGVVVASAAFSPEEEQHQFTGLDIADLWTSEPVRIDRTEQNLERLPPRYASHVVMTEPKAAEMVATLETEQSDSGSRVGGIDLAATGSVTDDLADMGLAALPPEHVAWCATRYRSYDPVDNTYRGFSGELRDCASPHQVNPAADMDQGEGSLVTVSNDRNEIGPDASGMQNIRACMERYRSYRVEDNSYQPYGGGPRRQCQILSF</sequence>
<evidence type="ECO:0000313" key="7">
    <source>
        <dbReference type="EMBL" id="THV10300.1"/>
    </source>
</evidence>
<accession>A0ABY2QNK4</accession>
<reference evidence="7 8" key="1">
    <citation type="submission" date="2019-04" db="EMBL/GenBank/DDBJ databases">
        <title>Genome sequence of strain 7209-2.</title>
        <authorList>
            <person name="Gao J."/>
            <person name="Sun J."/>
        </authorList>
    </citation>
    <scope>NUCLEOTIDE SEQUENCE [LARGE SCALE GENOMIC DNA]</scope>
    <source>
        <strain evidence="7 8">7209-2</strain>
    </source>
</reference>
<evidence type="ECO:0000313" key="8">
    <source>
        <dbReference type="Proteomes" id="UP000309667"/>
    </source>
</evidence>
<dbReference type="RefSeq" id="WP_136560639.1">
    <property type="nucleotide sequence ID" value="NZ_STGT01000008.1"/>
</dbReference>
<evidence type="ECO:0000256" key="1">
    <source>
        <dbReference type="ARBA" id="ARBA00004167"/>
    </source>
</evidence>
<dbReference type="InterPro" id="IPR012413">
    <property type="entry name" value="BA14K"/>
</dbReference>
<dbReference type="Pfam" id="PF07886">
    <property type="entry name" value="BA14K"/>
    <property type="match status" value="2"/>
</dbReference>
<evidence type="ECO:0000256" key="3">
    <source>
        <dbReference type="ARBA" id="ARBA00020552"/>
    </source>
</evidence>
<proteinExistence type="inferred from homology"/>
<comment type="caution">
    <text evidence="7">The sequence shown here is derived from an EMBL/GenBank/DDBJ whole genome shotgun (WGS) entry which is preliminary data.</text>
</comment>
<evidence type="ECO:0000256" key="5">
    <source>
        <dbReference type="ARBA" id="ARBA00022734"/>
    </source>
</evidence>
<name>A0ABY2QNK4_9HYPH</name>
<keyword evidence="5" id="KW-0430">Lectin</keyword>
<keyword evidence="4" id="KW-1003">Cell membrane</keyword>
<keyword evidence="4" id="KW-0472">Membrane</keyword>
<comment type="similarity">
    <text evidence="2">Belongs to the BA14k family.</text>
</comment>
<comment type="subcellular location">
    <subcellularLocation>
        <location evidence="1">Membrane</location>
        <topology evidence="1">Single-pass membrane protein</topology>
    </subcellularLocation>
</comment>
<comment type="function">
    <text evidence="6">Has immunoglobulin-binding and hemagglutination properties, and can bind to mannose. Essential for virulence. May be involved in LPS biosynthesis or polysaccharide transport.</text>
</comment>
<evidence type="ECO:0000256" key="6">
    <source>
        <dbReference type="ARBA" id="ARBA00025321"/>
    </source>
</evidence>
<keyword evidence="8" id="KW-1185">Reference proteome</keyword>
<gene>
    <name evidence="7" type="ORF">E9677_24175</name>
</gene>
<dbReference type="EMBL" id="STGT01000008">
    <property type="protein sequence ID" value="THV10300.1"/>
    <property type="molecule type" value="Genomic_DNA"/>
</dbReference>
<evidence type="ECO:0000256" key="4">
    <source>
        <dbReference type="ARBA" id="ARBA00022475"/>
    </source>
</evidence>
<organism evidence="7 8">
    <name type="scientific">Rhizobium rhizophilum</name>
    <dbReference type="NCBI Taxonomy" id="1850373"/>
    <lineage>
        <taxon>Bacteria</taxon>
        <taxon>Pseudomonadati</taxon>
        <taxon>Pseudomonadota</taxon>
        <taxon>Alphaproteobacteria</taxon>
        <taxon>Hyphomicrobiales</taxon>
        <taxon>Rhizobiaceae</taxon>
        <taxon>Rhizobium/Agrobacterium group</taxon>
        <taxon>Rhizobium</taxon>
    </lineage>
</organism>
<evidence type="ECO:0000256" key="2">
    <source>
        <dbReference type="ARBA" id="ARBA00010270"/>
    </source>
</evidence>
<protein>
    <recommendedName>
        <fullName evidence="3">Lectin-like protein BA14k</fullName>
    </recommendedName>
</protein>